<name>A0A6M4IMW2_9BACT</name>
<dbReference type="EMBL" id="CP053085">
    <property type="protein sequence ID" value="QJR34746.1"/>
    <property type="molecule type" value="Genomic_DNA"/>
</dbReference>
<evidence type="ECO:0000256" key="1">
    <source>
        <dbReference type="SAM" id="SignalP"/>
    </source>
</evidence>
<dbReference type="Proteomes" id="UP000500938">
    <property type="component" value="Chromosome"/>
</dbReference>
<dbReference type="RefSeq" id="WP_171224174.1">
    <property type="nucleotide sequence ID" value="NZ_CP053085.1"/>
</dbReference>
<dbReference type="InterPro" id="IPR008964">
    <property type="entry name" value="Invasin/intimin_cell_adhesion"/>
</dbReference>
<gene>
    <name evidence="2" type="ORF">HKW67_04060</name>
</gene>
<evidence type="ECO:0000313" key="2">
    <source>
        <dbReference type="EMBL" id="QJR34746.1"/>
    </source>
</evidence>
<evidence type="ECO:0000313" key="3">
    <source>
        <dbReference type="Proteomes" id="UP000500938"/>
    </source>
</evidence>
<keyword evidence="1" id="KW-0732">Signal</keyword>
<dbReference type="InterPro" id="IPR013783">
    <property type="entry name" value="Ig-like_fold"/>
</dbReference>
<sequence length="229" mass="22604">MRSARPTYLLAVLFTAVPTLLAFPGCTKTVEAPAAAQLTIVQGHLQTAAAGTLLPTPVVLRVIGTDGAPMGKIPVSFNVLAGGGSVDPGTVVSDANGEVKARWTLGPGAQVQTMTGTAPGLDPVTLSANGILPSDLVIAQGNNQTGKASAALTVQIVLRVTGGFNVPIPGQTVGLSITSGGGSISPQSAVTNALGEVTVRWTLGPQAGQQTATATAGTLGPIAIAAIAN</sequence>
<dbReference type="AlphaFoldDB" id="A0A6M4IMW2"/>
<feature type="signal peptide" evidence="1">
    <location>
        <begin position="1"/>
        <end position="22"/>
    </location>
</feature>
<reference evidence="2 3" key="1">
    <citation type="submission" date="2020-05" db="EMBL/GenBank/DDBJ databases">
        <title>Complete genome sequence of Gemmatimonas greenlandica TET16.</title>
        <authorList>
            <person name="Zeng Y."/>
        </authorList>
    </citation>
    <scope>NUCLEOTIDE SEQUENCE [LARGE SCALE GENOMIC DNA]</scope>
    <source>
        <strain evidence="2 3">TET16</strain>
    </source>
</reference>
<feature type="chain" id="PRO_5027032059" description="Big-1 domain-containing protein" evidence="1">
    <location>
        <begin position="23"/>
        <end position="229"/>
    </location>
</feature>
<accession>A0A6M4IMW2</accession>
<protein>
    <recommendedName>
        <fullName evidence="4">Big-1 domain-containing protein</fullName>
    </recommendedName>
</protein>
<keyword evidence="3" id="KW-1185">Reference proteome</keyword>
<dbReference type="KEGG" id="ggr:HKW67_04060"/>
<proteinExistence type="predicted"/>
<dbReference type="SUPFAM" id="SSF49373">
    <property type="entry name" value="Invasin/intimin cell-adhesion fragments"/>
    <property type="match status" value="2"/>
</dbReference>
<evidence type="ECO:0008006" key="4">
    <source>
        <dbReference type="Google" id="ProtNLM"/>
    </source>
</evidence>
<dbReference type="Gene3D" id="2.60.40.10">
    <property type="entry name" value="Immunoglobulins"/>
    <property type="match status" value="2"/>
</dbReference>
<organism evidence="2 3">
    <name type="scientific">Gemmatimonas groenlandica</name>
    <dbReference type="NCBI Taxonomy" id="2732249"/>
    <lineage>
        <taxon>Bacteria</taxon>
        <taxon>Pseudomonadati</taxon>
        <taxon>Gemmatimonadota</taxon>
        <taxon>Gemmatimonadia</taxon>
        <taxon>Gemmatimonadales</taxon>
        <taxon>Gemmatimonadaceae</taxon>
        <taxon>Gemmatimonas</taxon>
    </lineage>
</organism>